<dbReference type="AlphaFoldDB" id="A0A6P8X1S8"/>
<name>A0A6P8X1S8_DROAB</name>
<feature type="compositionally biased region" description="Low complexity" evidence="1">
    <location>
        <begin position="808"/>
        <end position="838"/>
    </location>
</feature>
<feature type="region of interest" description="Disordered" evidence="1">
    <location>
        <begin position="782"/>
        <end position="801"/>
    </location>
</feature>
<feature type="domain" description="WW" evidence="2">
    <location>
        <begin position="127"/>
        <end position="161"/>
    </location>
</feature>
<dbReference type="GO" id="GO:0005634">
    <property type="term" value="C:nucleus"/>
    <property type="evidence" value="ECO:0007669"/>
    <property type="project" value="TreeGrafter"/>
</dbReference>
<dbReference type="OrthoDB" id="193787at2759"/>
<dbReference type="GeneID" id="117571796"/>
<dbReference type="RefSeq" id="XP_034110051.1">
    <property type="nucleotide sequence ID" value="XM_034254160.2"/>
</dbReference>
<organism evidence="3 4">
    <name type="scientific">Drosophila albomicans</name>
    <name type="common">Fruit fly</name>
    <dbReference type="NCBI Taxonomy" id="7291"/>
    <lineage>
        <taxon>Eukaryota</taxon>
        <taxon>Metazoa</taxon>
        <taxon>Ecdysozoa</taxon>
        <taxon>Arthropoda</taxon>
        <taxon>Hexapoda</taxon>
        <taxon>Insecta</taxon>
        <taxon>Pterygota</taxon>
        <taxon>Neoptera</taxon>
        <taxon>Endopterygota</taxon>
        <taxon>Diptera</taxon>
        <taxon>Brachycera</taxon>
        <taxon>Muscomorpha</taxon>
        <taxon>Ephydroidea</taxon>
        <taxon>Drosophilidae</taxon>
        <taxon>Drosophila</taxon>
    </lineage>
</organism>
<dbReference type="PROSITE" id="PS50020">
    <property type="entry name" value="WW_DOMAIN_2"/>
    <property type="match status" value="1"/>
</dbReference>
<dbReference type="Pfam" id="PF12237">
    <property type="entry name" value="PCIF1_WW"/>
    <property type="match status" value="1"/>
</dbReference>
<dbReference type="InterPro" id="IPR022035">
    <property type="entry name" value="PCIF1_WW"/>
</dbReference>
<feature type="compositionally biased region" description="Low complexity" evidence="1">
    <location>
        <begin position="750"/>
        <end position="777"/>
    </location>
</feature>
<dbReference type="SUPFAM" id="SSF51045">
    <property type="entry name" value="WW domain"/>
    <property type="match status" value="1"/>
</dbReference>
<gene>
    <name evidence="4" type="primary">LOC117571796</name>
</gene>
<evidence type="ECO:0000313" key="3">
    <source>
        <dbReference type="Proteomes" id="UP000515160"/>
    </source>
</evidence>
<dbReference type="Pfam" id="PF00397">
    <property type="entry name" value="WW"/>
    <property type="match status" value="1"/>
</dbReference>
<dbReference type="GO" id="GO:0016422">
    <property type="term" value="F:mRNA (2'-O-methyladenosine-N6-)-methyltransferase activity"/>
    <property type="evidence" value="ECO:0007669"/>
    <property type="project" value="InterPro"/>
</dbReference>
<dbReference type="Gene3D" id="2.20.70.10">
    <property type="match status" value="1"/>
</dbReference>
<proteinExistence type="predicted"/>
<dbReference type="SMART" id="SM00456">
    <property type="entry name" value="WW"/>
    <property type="match status" value="1"/>
</dbReference>
<reference evidence="4" key="1">
    <citation type="submission" date="2025-08" db="UniProtKB">
        <authorList>
            <consortium name="RefSeq"/>
        </authorList>
    </citation>
    <scope>IDENTIFICATION</scope>
    <source>
        <strain evidence="4">15112-1751.03</strain>
        <tissue evidence="4">Whole Adult</tissue>
    </source>
</reference>
<dbReference type="Proteomes" id="UP000515160">
    <property type="component" value="Chromosome 3"/>
</dbReference>
<dbReference type="PANTHER" id="PTHR21727:SF0">
    <property type="entry name" value="MRNA (2'-O-METHYLADENOSINE-N(6)-)-METHYLTRANSFERASE"/>
    <property type="match status" value="1"/>
</dbReference>
<feature type="compositionally biased region" description="Low complexity" evidence="1">
    <location>
        <begin position="77"/>
        <end position="90"/>
    </location>
</feature>
<evidence type="ECO:0000313" key="4">
    <source>
        <dbReference type="RefSeq" id="XP_034110051.1"/>
    </source>
</evidence>
<feature type="region of interest" description="Disordered" evidence="1">
    <location>
        <begin position="739"/>
        <end position="777"/>
    </location>
</feature>
<dbReference type="CDD" id="cd00201">
    <property type="entry name" value="WW"/>
    <property type="match status" value="1"/>
</dbReference>
<feature type="compositionally biased region" description="Polar residues" evidence="1">
    <location>
        <begin position="19"/>
        <end position="57"/>
    </location>
</feature>
<feature type="compositionally biased region" description="Basic and acidic residues" evidence="1">
    <location>
        <begin position="739"/>
        <end position="749"/>
    </location>
</feature>
<feature type="compositionally biased region" description="Low complexity" evidence="1">
    <location>
        <begin position="845"/>
        <end position="887"/>
    </location>
</feature>
<accession>A0A6P8X1S8</accession>
<protein>
    <submittedName>
        <fullName evidence="4">mRNA (2'-O-methyladenosine-N(6)-)-methyltransferase</fullName>
    </submittedName>
</protein>
<evidence type="ECO:0000256" key="1">
    <source>
        <dbReference type="SAM" id="MobiDB-lite"/>
    </source>
</evidence>
<feature type="region of interest" description="Disordered" evidence="1">
    <location>
        <begin position="189"/>
        <end position="214"/>
    </location>
</feature>
<dbReference type="PANTHER" id="PTHR21727">
    <property type="entry name" value="PHOSPHORYLATED CTD INTERACTING FACTOR 1"/>
    <property type="match status" value="1"/>
</dbReference>
<dbReference type="InterPro" id="IPR001202">
    <property type="entry name" value="WW_dom"/>
</dbReference>
<sequence length="934" mass="102052">MAANNNSSNMHNMGAGLQVPSSPSVIASTGTVSPMMQPSTSAQSAWDQLTASASNNMTPSPTATSSASGSGDGHMMSAGSSPVASCSSPSTPTKTHHAPPTLEAMAHTPQGPPTLGPGGYGEELTAELVNQGWRKFWSKRENRPYYWNKVTGESLWEMPGARPFDPLTDPLGICHAGGSGVGVGPTPMTPHQQQHQHHHLKRRPSDDMHIHPHHQQLQQQQHHMGGPHGGPPMKKFVLAGPWDLEVCTNAVIVERPPTLLPQPHPEIEALRAAFSMKLLKTYEDLCMRRENIKAPRDSFNRWLMERKVIDTGCDPLLPSSCLPEISSSMYREIMADIPIKIVKPKFTGDARKQLSRYAEAAKQIIESRSAPAESKKVVKWNVEDTFQWLRRTVGASYEDFQDRLAHLKRQCEPHLVETVKSSVETLCIKIYHLSAEHARKIRERHLQLLKEHGIPEPTPPPPPPHLKKVWCYPIQFAVPSPRMPAIEYLQDRDHMIIKYTPATINQPDAQYINLTYLQKLEQLYRHNCFDDKKFDLFIGRVWCLLKRYQTFLGNALNSSQEAELTQAALPVPVFECLHRHFGVSFECFASPFNSYFRQYCSAFADTDAYFGSRGPFLDFKPVSGSFQVNPPHCEELIEACLLHVDKLLTDSMEPLSFIVFLPEWKSIAKLEESMYKRRSMVVLGMAHEYRHGYQHMMQKSEVLIKCMQGTQVVWLQNSAGYARWGPNENRVEALREAFRPQRDRERERAAAAAAAAGTNTNQQQQSPPATTATTATATQLSTANTTPATSTTANSNSCNSNSITTAPSLSISSTTSGIGSPTLSTSSVLTPLSPHTPTGTPSQFPLTISNTSSSSNLVAASPTMSVQSDCSSPSSSTMSLSPAPASGGYPDGGTTAAAAAVSITATAASTSSAAASAFGGTTSINSTAVINSAV</sequence>
<dbReference type="GO" id="GO:0099122">
    <property type="term" value="F:RNA polymerase II C-terminal domain binding"/>
    <property type="evidence" value="ECO:0007669"/>
    <property type="project" value="InterPro"/>
</dbReference>
<feature type="region of interest" description="Disordered" evidence="1">
    <location>
        <begin position="1"/>
        <end position="119"/>
    </location>
</feature>
<dbReference type="FunFam" id="2.20.70.10:FF:000082">
    <property type="entry name" value="Phosphorylated CTD-interacting factor"/>
    <property type="match status" value="1"/>
</dbReference>
<keyword evidence="3" id="KW-1185">Reference proteome</keyword>
<feature type="region of interest" description="Disordered" evidence="1">
    <location>
        <begin position="808"/>
        <end position="887"/>
    </location>
</feature>
<dbReference type="CTD" id="63935"/>
<dbReference type="InterPro" id="IPR039881">
    <property type="entry name" value="PCIF1-like"/>
</dbReference>
<evidence type="ECO:0000259" key="2">
    <source>
        <dbReference type="PROSITE" id="PS50020"/>
    </source>
</evidence>
<feature type="compositionally biased region" description="Low complexity" evidence="1">
    <location>
        <begin position="58"/>
        <end position="69"/>
    </location>
</feature>
<dbReference type="InterPro" id="IPR036020">
    <property type="entry name" value="WW_dom_sf"/>
</dbReference>
<feature type="compositionally biased region" description="Low complexity" evidence="1">
    <location>
        <begin position="1"/>
        <end position="16"/>
    </location>
</feature>